<evidence type="ECO:0000259" key="7">
    <source>
        <dbReference type="PROSITE" id="PS50850"/>
    </source>
</evidence>
<dbReference type="InterPro" id="IPR005828">
    <property type="entry name" value="MFS_sugar_transport-like"/>
</dbReference>
<dbReference type="PROSITE" id="PS51257">
    <property type="entry name" value="PROKAR_LIPOPROTEIN"/>
    <property type="match status" value="1"/>
</dbReference>
<name>A0AAV9PRC6_9PEZI</name>
<evidence type="ECO:0000256" key="5">
    <source>
        <dbReference type="ARBA" id="ARBA00023136"/>
    </source>
</evidence>
<dbReference type="Pfam" id="PF00083">
    <property type="entry name" value="Sugar_tr"/>
    <property type="match status" value="1"/>
</dbReference>
<dbReference type="InterPro" id="IPR050360">
    <property type="entry name" value="MFS_Sugar_Transporters"/>
</dbReference>
<dbReference type="InterPro" id="IPR020846">
    <property type="entry name" value="MFS_dom"/>
</dbReference>
<evidence type="ECO:0000256" key="4">
    <source>
        <dbReference type="ARBA" id="ARBA00022989"/>
    </source>
</evidence>
<keyword evidence="5 6" id="KW-0472">Membrane</keyword>
<evidence type="ECO:0000256" key="3">
    <source>
        <dbReference type="ARBA" id="ARBA00022692"/>
    </source>
</evidence>
<keyword evidence="3 6" id="KW-0812">Transmembrane</keyword>
<feature type="transmembrane region" description="Helical" evidence="6">
    <location>
        <begin position="78"/>
        <end position="101"/>
    </location>
</feature>
<comment type="subcellular location">
    <subcellularLocation>
        <location evidence="1">Membrane</location>
        <topology evidence="1">Multi-pass membrane protein</topology>
    </subcellularLocation>
</comment>
<evidence type="ECO:0000256" key="6">
    <source>
        <dbReference type="SAM" id="Phobius"/>
    </source>
</evidence>
<dbReference type="PROSITE" id="PS50850">
    <property type="entry name" value="MFS"/>
    <property type="match status" value="1"/>
</dbReference>
<reference evidence="8 9" key="1">
    <citation type="submission" date="2023-06" db="EMBL/GenBank/DDBJ databases">
        <title>Black Yeasts Isolated from many extreme environments.</title>
        <authorList>
            <person name="Coleine C."/>
            <person name="Stajich J.E."/>
            <person name="Selbmann L."/>
        </authorList>
    </citation>
    <scope>NUCLEOTIDE SEQUENCE [LARGE SCALE GENOMIC DNA]</scope>
    <source>
        <strain evidence="8 9">CCFEE 5887</strain>
    </source>
</reference>
<gene>
    <name evidence="8" type="ORF">LTR25_011139</name>
</gene>
<dbReference type="SUPFAM" id="SSF103473">
    <property type="entry name" value="MFS general substrate transporter"/>
    <property type="match status" value="1"/>
</dbReference>
<dbReference type="InterPro" id="IPR036259">
    <property type="entry name" value="MFS_trans_sf"/>
</dbReference>
<dbReference type="GO" id="GO:0005351">
    <property type="term" value="F:carbohydrate:proton symporter activity"/>
    <property type="evidence" value="ECO:0007669"/>
    <property type="project" value="TreeGrafter"/>
</dbReference>
<accession>A0AAV9PRC6</accession>
<dbReference type="AlphaFoldDB" id="A0AAV9PRC6"/>
<comment type="caution">
    <text evidence="8">The sequence shown here is derived from an EMBL/GenBank/DDBJ whole genome shotgun (WGS) entry which is preliminary data.</text>
</comment>
<proteinExistence type="inferred from homology"/>
<dbReference type="Proteomes" id="UP001345827">
    <property type="component" value="Unassembled WGS sequence"/>
</dbReference>
<feature type="transmembrane region" description="Helical" evidence="6">
    <location>
        <begin position="107"/>
        <end position="127"/>
    </location>
</feature>
<dbReference type="GO" id="GO:0016020">
    <property type="term" value="C:membrane"/>
    <property type="evidence" value="ECO:0007669"/>
    <property type="project" value="UniProtKB-SubCell"/>
</dbReference>
<keyword evidence="4 6" id="KW-1133">Transmembrane helix</keyword>
<evidence type="ECO:0000256" key="1">
    <source>
        <dbReference type="ARBA" id="ARBA00004141"/>
    </source>
</evidence>
<organism evidence="8 9">
    <name type="scientific">Vermiconidia calcicola</name>
    <dbReference type="NCBI Taxonomy" id="1690605"/>
    <lineage>
        <taxon>Eukaryota</taxon>
        <taxon>Fungi</taxon>
        <taxon>Dikarya</taxon>
        <taxon>Ascomycota</taxon>
        <taxon>Pezizomycotina</taxon>
        <taxon>Dothideomycetes</taxon>
        <taxon>Dothideomycetidae</taxon>
        <taxon>Mycosphaerellales</taxon>
        <taxon>Extremaceae</taxon>
        <taxon>Vermiconidia</taxon>
    </lineage>
</organism>
<dbReference type="PANTHER" id="PTHR48022:SF11">
    <property type="entry name" value="MONOSACCHARIDE TRANSPORTER (HXT8), PUTATIVE (AFU_ORTHOLOGUE AFUA_2G08120)-RELATED"/>
    <property type="match status" value="1"/>
</dbReference>
<dbReference type="EMBL" id="JAXLQG010000051">
    <property type="protein sequence ID" value="KAK5527496.1"/>
    <property type="molecule type" value="Genomic_DNA"/>
</dbReference>
<dbReference type="Gene3D" id="1.20.1250.20">
    <property type="entry name" value="MFS general substrate transporter like domains"/>
    <property type="match status" value="1"/>
</dbReference>
<dbReference type="PANTHER" id="PTHR48022">
    <property type="entry name" value="PLASTIDIC GLUCOSE TRANSPORTER 4"/>
    <property type="match status" value="1"/>
</dbReference>
<sequence length="180" mass="20035">MTKTMANRFQYSVLWAPLPALVGACGTVVSYNKTGSRSTAAAAVFFLFWHITMFCVSVDATTYIYASEIFPTPLRARGIGISITGLFVATIIFLQVAPTAFAAIIGYYYLVGAGVTIFFAILAYFYFPETKNLSLEDVAEVFGDNITLEDPEEEAIHRRFREGHYRETAIAPEGRRWPCI</sequence>
<evidence type="ECO:0000313" key="9">
    <source>
        <dbReference type="Proteomes" id="UP001345827"/>
    </source>
</evidence>
<evidence type="ECO:0000313" key="8">
    <source>
        <dbReference type="EMBL" id="KAK5527496.1"/>
    </source>
</evidence>
<comment type="similarity">
    <text evidence="2">Belongs to the major facilitator superfamily. Sugar transporter (TC 2.A.1.1) family.</text>
</comment>
<keyword evidence="9" id="KW-1185">Reference proteome</keyword>
<protein>
    <recommendedName>
        <fullName evidence="7">Major facilitator superfamily (MFS) profile domain-containing protein</fullName>
    </recommendedName>
</protein>
<feature type="domain" description="Major facilitator superfamily (MFS) profile" evidence="7">
    <location>
        <begin position="1"/>
        <end position="131"/>
    </location>
</feature>
<feature type="transmembrane region" description="Helical" evidence="6">
    <location>
        <begin position="40"/>
        <end position="66"/>
    </location>
</feature>
<evidence type="ECO:0000256" key="2">
    <source>
        <dbReference type="ARBA" id="ARBA00010992"/>
    </source>
</evidence>